<gene>
    <name evidence="1" type="ORF">SAMN04489711_1264</name>
</gene>
<proteinExistence type="predicted"/>
<evidence type="ECO:0000313" key="1">
    <source>
        <dbReference type="EMBL" id="SFF31119.1"/>
    </source>
</evidence>
<dbReference type="Proteomes" id="UP000199119">
    <property type="component" value="Unassembled WGS sequence"/>
</dbReference>
<dbReference type="AlphaFoldDB" id="A0A1I2HMX2"/>
<evidence type="ECO:0000313" key="2">
    <source>
        <dbReference type="Proteomes" id="UP000199119"/>
    </source>
</evidence>
<protein>
    <submittedName>
        <fullName evidence="1">CRISPR type AFERR-associated protein Csf1</fullName>
    </submittedName>
</protein>
<dbReference type="STRING" id="1177982.SAMN04489711_1264"/>
<sequence length="250" mass="26745">MGFKPADLPASPTDCNCGLCGVPLIKGKSPAKPFVPGPEFSAFESLDRAAHGLICGACVVATSTTTGFMSRFSRAVFTPASALRMWSAEDVCWMVLHAPPPYVAVFNTRSSGHVLWQAPVTHDARSIGVVLGGKTLTIDREAVKSAHSALGRLGAAGNAALGANYQWPVLNLSIYDDVADLCRLIPSHERVLRASAEPQVMDDLDVFDNLSLGERWALSALLLARPKRSQELGEFARPPILHRNTPSAQS</sequence>
<organism evidence="1 2">
    <name type="scientific">Paracidovorax wautersii</name>
    <dbReference type="NCBI Taxonomy" id="1177982"/>
    <lineage>
        <taxon>Bacteria</taxon>
        <taxon>Pseudomonadati</taxon>
        <taxon>Pseudomonadota</taxon>
        <taxon>Betaproteobacteria</taxon>
        <taxon>Burkholderiales</taxon>
        <taxon>Comamonadaceae</taxon>
        <taxon>Paracidovorax</taxon>
    </lineage>
</organism>
<dbReference type="EMBL" id="FONX01000026">
    <property type="protein sequence ID" value="SFF31119.1"/>
    <property type="molecule type" value="Genomic_DNA"/>
</dbReference>
<name>A0A1I2HMX2_9BURK</name>
<accession>A0A1I2HMX2</accession>
<keyword evidence="2" id="KW-1185">Reference proteome</keyword>
<reference evidence="2" key="1">
    <citation type="submission" date="2016-10" db="EMBL/GenBank/DDBJ databases">
        <authorList>
            <person name="Varghese N."/>
            <person name="Submissions S."/>
        </authorList>
    </citation>
    <scope>NUCLEOTIDE SEQUENCE [LARGE SCALE GENOMIC DNA]</scope>
    <source>
        <strain evidence="2">DSM 27981</strain>
    </source>
</reference>